<feature type="transmembrane region" description="Helical" evidence="1">
    <location>
        <begin position="154"/>
        <end position="172"/>
    </location>
</feature>
<evidence type="ECO:0000313" key="4">
    <source>
        <dbReference type="Proteomes" id="UP000051497"/>
    </source>
</evidence>
<evidence type="ECO:0000313" key="3">
    <source>
        <dbReference type="EMBL" id="MCS5710561.1"/>
    </source>
</evidence>
<accession>A0A0Q9YVJ7</accession>
<keyword evidence="1" id="KW-0472">Membrane</keyword>
<reference evidence="2" key="1">
    <citation type="submission" date="2015-09" db="EMBL/GenBank/DDBJ databases">
        <title>Draft Genome Sequences of Two Novel Amoeba-resistant Intranuclear Bacteria, Candidatus Berkiella cookevillensis and Candidatus Berkiella aquae.</title>
        <authorList>
            <person name="Mehari Y.T."/>
            <person name="Arivett B.A."/>
            <person name="Farone A.L."/>
            <person name="Gunderson J.H."/>
            <person name="Farone M.B."/>
        </authorList>
    </citation>
    <scope>NUCLEOTIDE SEQUENCE [LARGE SCALE GENOMIC DNA]</scope>
    <source>
        <strain evidence="2">HT99</strain>
    </source>
</reference>
<dbReference type="RefSeq" id="WP_075065575.1">
    <property type="nucleotide sequence ID" value="NZ_LKAJ02000001.1"/>
</dbReference>
<keyword evidence="1" id="KW-1133">Transmembrane helix</keyword>
<evidence type="ECO:0000313" key="2">
    <source>
        <dbReference type="EMBL" id="KRG21746.1"/>
    </source>
</evidence>
<comment type="caution">
    <text evidence="2">The sequence shown here is derived from an EMBL/GenBank/DDBJ whole genome shotgun (WGS) entry which is preliminary data.</text>
</comment>
<dbReference type="EMBL" id="LKAJ01000003">
    <property type="protein sequence ID" value="KRG21746.1"/>
    <property type="molecule type" value="Genomic_DNA"/>
</dbReference>
<dbReference type="AlphaFoldDB" id="A0A0Q9YVJ7"/>
<feature type="transmembrane region" description="Helical" evidence="1">
    <location>
        <begin position="96"/>
        <end position="117"/>
    </location>
</feature>
<proteinExistence type="predicted"/>
<reference evidence="3" key="3">
    <citation type="submission" date="2021-06" db="EMBL/GenBank/DDBJ databases">
        <title>Genomic Description and Analysis of Intracellular Bacteria, Candidatus Berkiella cookevillensis and Candidatus Berkiella aquae.</title>
        <authorList>
            <person name="Kidane D.T."/>
            <person name="Mehari Y.T."/>
            <person name="Rice F.C."/>
            <person name="Arivett B.A."/>
            <person name="Farone A.L."/>
            <person name="Berk S.G."/>
            <person name="Farone M.B."/>
        </authorList>
    </citation>
    <scope>NUCLEOTIDE SEQUENCE</scope>
    <source>
        <strain evidence="3">HT99</strain>
    </source>
</reference>
<protein>
    <submittedName>
        <fullName evidence="2">Uncharacterized protein</fullName>
    </submittedName>
</protein>
<keyword evidence="4" id="KW-1185">Reference proteome</keyword>
<feature type="transmembrane region" description="Helical" evidence="1">
    <location>
        <begin position="67"/>
        <end position="84"/>
    </location>
</feature>
<gene>
    <name evidence="3" type="ORF">HT99x_003905</name>
    <name evidence="2" type="ORF">HT99x_00937</name>
</gene>
<dbReference type="EMBL" id="LKAJ02000001">
    <property type="protein sequence ID" value="MCS5710561.1"/>
    <property type="molecule type" value="Genomic_DNA"/>
</dbReference>
<feature type="transmembrane region" description="Helical" evidence="1">
    <location>
        <begin position="29"/>
        <end position="47"/>
    </location>
</feature>
<evidence type="ECO:0000256" key="1">
    <source>
        <dbReference type="SAM" id="Phobius"/>
    </source>
</evidence>
<name>A0A0Q9YVJ7_9GAMM</name>
<dbReference type="STRING" id="295108.HT99x_00937"/>
<organism evidence="2">
    <name type="scientific">Candidatus Berkiella aquae</name>
    <dbReference type="NCBI Taxonomy" id="295108"/>
    <lineage>
        <taxon>Bacteria</taxon>
        <taxon>Pseudomonadati</taxon>
        <taxon>Pseudomonadota</taxon>
        <taxon>Gammaproteobacteria</taxon>
        <taxon>Candidatus Berkiellales</taxon>
        <taxon>Candidatus Berkiellaceae</taxon>
        <taxon>Candidatus Berkiella</taxon>
    </lineage>
</organism>
<keyword evidence="1" id="KW-0812">Transmembrane</keyword>
<sequence>MNVIAVFYQTLHALGQICLFRAKPTALPYSWFMLALFIALDFVLNVYHLGQLKAQISADIPLVERSIGAMLSIFALVAITYSMLLKRNLASRLHKFLLAIFGTELMLTGLAQLLFSITGSEAVPTLQLILTIWRLAVQIQIIQSTFEAKLPQAILLLLGIILAASLPLWFIIGMNLPPQP</sequence>
<reference evidence="3" key="2">
    <citation type="journal article" date="2016" name="Genome Announc.">
        <title>Draft Genome Sequences of Two Novel Amoeba-Resistant Intranuclear Bacteria, 'Candidatus Berkiella cookevillensis' and 'Candidatus Berkiella aquae'.</title>
        <authorList>
            <person name="Mehari Y.T."/>
            <person name="Arivett B.A."/>
            <person name="Farone A.L."/>
            <person name="Gunderson J.H."/>
            <person name="Farone M.B."/>
        </authorList>
    </citation>
    <scope>NUCLEOTIDE SEQUENCE</scope>
    <source>
        <strain evidence="3">HT99</strain>
    </source>
</reference>
<dbReference type="Proteomes" id="UP000051497">
    <property type="component" value="Unassembled WGS sequence"/>
</dbReference>